<evidence type="ECO:0000256" key="8">
    <source>
        <dbReference type="ARBA" id="ARBA00022989"/>
    </source>
</evidence>
<dbReference type="Gene3D" id="3.30.565.10">
    <property type="entry name" value="Histidine kinase-like ATPase, C-terminal domain"/>
    <property type="match status" value="1"/>
</dbReference>
<evidence type="ECO:0000313" key="15">
    <source>
        <dbReference type="Proteomes" id="UP000316905"/>
    </source>
</evidence>
<dbReference type="SMART" id="SM00387">
    <property type="entry name" value="HATPase_c"/>
    <property type="match status" value="1"/>
</dbReference>
<evidence type="ECO:0000256" key="3">
    <source>
        <dbReference type="ARBA" id="ARBA00012438"/>
    </source>
</evidence>
<feature type="transmembrane region" description="Helical" evidence="11">
    <location>
        <begin position="153"/>
        <end position="171"/>
    </location>
</feature>
<dbReference type="GO" id="GO:0004673">
    <property type="term" value="F:protein histidine kinase activity"/>
    <property type="evidence" value="ECO:0007669"/>
    <property type="project" value="UniProtKB-EC"/>
</dbReference>
<evidence type="ECO:0000256" key="5">
    <source>
        <dbReference type="ARBA" id="ARBA00022679"/>
    </source>
</evidence>
<dbReference type="InterPro" id="IPR005467">
    <property type="entry name" value="His_kinase_dom"/>
</dbReference>
<keyword evidence="10 11" id="KW-0472">Membrane</keyword>
<dbReference type="OrthoDB" id="9809567at2"/>
<dbReference type="SUPFAM" id="SSF55874">
    <property type="entry name" value="ATPase domain of HSP90 chaperone/DNA topoisomerase II/histidine kinase"/>
    <property type="match status" value="1"/>
</dbReference>
<keyword evidence="9" id="KW-0902">Two-component regulatory system</keyword>
<feature type="transmembrane region" description="Helical" evidence="11">
    <location>
        <begin position="12"/>
        <end position="31"/>
    </location>
</feature>
<dbReference type="InterPro" id="IPR036890">
    <property type="entry name" value="HATPase_C_sf"/>
</dbReference>
<dbReference type="PROSITE" id="PS50885">
    <property type="entry name" value="HAMP"/>
    <property type="match status" value="1"/>
</dbReference>
<keyword evidence="4" id="KW-0597">Phosphoprotein</keyword>
<keyword evidence="7 14" id="KW-0418">Kinase</keyword>
<evidence type="ECO:0000259" key="12">
    <source>
        <dbReference type="PROSITE" id="PS50109"/>
    </source>
</evidence>
<keyword evidence="5" id="KW-0808">Transferase</keyword>
<evidence type="ECO:0000256" key="4">
    <source>
        <dbReference type="ARBA" id="ARBA00022553"/>
    </source>
</evidence>
<dbReference type="AlphaFoldDB" id="A0A562Q8P0"/>
<dbReference type="PANTHER" id="PTHR45436:SF5">
    <property type="entry name" value="SENSOR HISTIDINE KINASE TRCS"/>
    <property type="match status" value="1"/>
</dbReference>
<evidence type="ECO:0000313" key="14">
    <source>
        <dbReference type="EMBL" id="TWI53112.1"/>
    </source>
</evidence>
<comment type="subcellular location">
    <subcellularLocation>
        <location evidence="2">Membrane</location>
    </subcellularLocation>
</comment>
<feature type="domain" description="Histidine kinase" evidence="12">
    <location>
        <begin position="236"/>
        <end position="438"/>
    </location>
</feature>
<dbReference type="InterPro" id="IPR050428">
    <property type="entry name" value="TCS_sensor_his_kinase"/>
</dbReference>
<evidence type="ECO:0000256" key="6">
    <source>
        <dbReference type="ARBA" id="ARBA00022692"/>
    </source>
</evidence>
<name>A0A562Q8P0_9PSED</name>
<sequence>MRSIQRRLSMGLVAVLVVCGLSLILVSQWLVDHALRGYLRGGLQTESENLLIALVRGPNGLQLDEQRLNPAYQRPFSGRYFEIHTGASRWRSRSLWDSTLAVPSSEGLAGRLVDGPDEQRLLVYRANYQRFGQSLTLIVAQDYNPLLASFNRMLRLGAVLGLVALVIILLLQRLTVRNALRPLETVRRQIVQLQQGQRAQLDNQVPLELEPLVSQINHLLRHTEDNLKRARHGIGNLGHALKTPLAVLVSMSARDELAQHPDVQQTLREQLDYIRQRLEHELRRARLAGDQLPGVYLDCDAELPTLCSLVRHLHGAGLFIDCQVPVGLKLPWDREDMLELLGNLLDNAGKWAHAQIRLVIQIKADHYLITVDDDGPGVPATRREEILNRGARLDEHITGHGLGLSIVRDIVDSCGGTLTLAESSLGGLHIQIILPLKKRSPLLASTPSV</sequence>
<dbReference type="EMBL" id="VLKY01000009">
    <property type="protein sequence ID" value="TWI53112.1"/>
    <property type="molecule type" value="Genomic_DNA"/>
</dbReference>
<dbReference type="Pfam" id="PF02518">
    <property type="entry name" value="HATPase_c"/>
    <property type="match status" value="1"/>
</dbReference>
<dbReference type="InterPro" id="IPR003594">
    <property type="entry name" value="HATPase_dom"/>
</dbReference>
<organism evidence="14 15">
    <name type="scientific">Pseudomonas duriflava</name>
    <dbReference type="NCBI Taxonomy" id="459528"/>
    <lineage>
        <taxon>Bacteria</taxon>
        <taxon>Pseudomonadati</taxon>
        <taxon>Pseudomonadota</taxon>
        <taxon>Gammaproteobacteria</taxon>
        <taxon>Pseudomonadales</taxon>
        <taxon>Pseudomonadaceae</taxon>
        <taxon>Pseudomonas</taxon>
    </lineage>
</organism>
<dbReference type="GO" id="GO:0000160">
    <property type="term" value="P:phosphorelay signal transduction system"/>
    <property type="evidence" value="ECO:0007669"/>
    <property type="project" value="UniProtKB-KW"/>
</dbReference>
<evidence type="ECO:0000256" key="11">
    <source>
        <dbReference type="SAM" id="Phobius"/>
    </source>
</evidence>
<evidence type="ECO:0000259" key="13">
    <source>
        <dbReference type="PROSITE" id="PS50885"/>
    </source>
</evidence>
<evidence type="ECO:0000256" key="7">
    <source>
        <dbReference type="ARBA" id="ARBA00022777"/>
    </source>
</evidence>
<dbReference type="GO" id="GO:0005886">
    <property type="term" value="C:plasma membrane"/>
    <property type="evidence" value="ECO:0007669"/>
    <property type="project" value="TreeGrafter"/>
</dbReference>
<evidence type="ECO:0000256" key="2">
    <source>
        <dbReference type="ARBA" id="ARBA00004370"/>
    </source>
</evidence>
<dbReference type="InterPro" id="IPR003660">
    <property type="entry name" value="HAMP_dom"/>
</dbReference>
<comment type="catalytic activity">
    <reaction evidence="1">
        <text>ATP + protein L-histidine = ADP + protein N-phospho-L-histidine.</text>
        <dbReference type="EC" id="2.7.13.3"/>
    </reaction>
</comment>
<dbReference type="PRINTS" id="PR00344">
    <property type="entry name" value="BCTRLSENSOR"/>
</dbReference>
<accession>A0A562Q8P0</accession>
<evidence type="ECO:0000256" key="9">
    <source>
        <dbReference type="ARBA" id="ARBA00023012"/>
    </source>
</evidence>
<dbReference type="PROSITE" id="PS50109">
    <property type="entry name" value="HIS_KIN"/>
    <property type="match status" value="1"/>
</dbReference>
<gene>
    <name evidence="14" type="ORF">IQ22_02955</name>
</gene>
<keyword evidence="15" id="KW-1185">Reference proteome</keyword>
<reference evidence="14 15" key="1">
    <citation type="journal article" date="2015" name="Stand. Genomic Sci.">
        <title>Genomic Encyclopedia of Bacterial and Archaeal Type Strains, Phase III: the genomes of soil and plant-associated and newly described type strains.</title>
        <authorList>
            <person name="Whitman W.B."/>
            <person name="Woyke T."/>
            <person name="Klenk H.P."/>
            <person name="Zhou Y."/>
            <person name="Lilburn T.G."/>
            <person name="Beck B.J."/>
            <person name="De Vos P."/>
            <person name="Vandamme P."/>
            <person name="Eisen J.A."/>
            <person name="Garrity G."/>
            <person name="Hugenholtz P."/>
            <person name="Kyrpides N.C."/>
        </authorList>
    </citation>
    <scope>NUCLEOTIDE SEQUENCE [LARGE SCALE GENOMIC DNA]</scope>
    <source>
        <strain evidence="14 15">CGMCC 1.6858</strain>
    </source>
</reference>
<protein>
    <recommendedName>
        <fullName evidence="3">histidine kinase</fullName>
        <ecNumber evidence="3">2.7.13.3</ecNumber>
    </recommendedName>
</protein>
<dbReference type="Proteomes" id="UP000316905">
    <property type="component" value="Unassembled WGS sequence"/>
</dbReference>
<dbReference type="InterPro" id="IPR004358">
    <property type="entry name" value="Sig_transdc_His_kin-like_C"/>
</dbReference>
<dbReference type="EC" id="2.7.13.3" evidence="3"/>
<evidence type="ECO:0000256" key="1">
    <source>
        <dbReference type="ARBA" id="ARBA00000085"/>
    </source>
</evidence>
<dbReference type="PANTHER" id="PTHR45436">
    <property type="entry name" value="SENSOR HISTIDINE KINASE YKOH"/>
    <property type="match status" value="1"/>
</dbReference>
<evidence type="ECO:0000256" key="10">
    <source>
        <dbReference type="ARBA" id="ARBA00023136"/>
    </source>
</evidence>
<dbReference type="RefSeq" id="WP_145143181.1">
    <property type="nucleotide sequence ID" value="NZ_VLKY01000009.1"/>
</dbReference>
<proteinExistence type="predicted"/>
<feature type="domain" description="HAMP" evidence="13">
    <location>
        <begin position="177"/>
        <end position="228"/>
    </location>
</feature>
<comment type="caution">
    <text evidence="14">The sequence shown here is derived from an EMBL/GenBank/DDBJ whole genome shotgun (WGS) entry which is preliminary data.</text>
</comment>
<keyword evidence="6 11" id="KW-0812">Transmembrane</keyword>
<keyword evidence="8 11" id="KW-1133">Transmembrane helix</keyword>